<evidence type="ECO:0000256" key="1">
    <source>
        <dbReference type="ARBA" id="ARBA00001947"/>
    </source>
</evidence>
<keyword evidence="4" id="KW-0560">Oxidoreductase</keyword>
<feature type="domain" description="Enoyl reductase (ER)" evidence="6">
    <location>
        <begin position="9"/>
        <end position="330"/>
    </location>
</feature>
<dbReference type="PROSITE" id="PS00065">
    <property type="entry name" value="D_2_HYDROXYACID_DH_1"/>
    <property type="match status" value="1"/>
</dbReference>
<dbReference type="GO" id="GO:0008270">
    <property type="term" value="F:zinc ion binding"/>
    <property type="evidence" value="ECO:0007669"/>
    <property type="project" value="InterPro"/>
</dbReference>
<dbReference type="EMBL" id="JAVRRJ010000005">
    <property type="protein sequence ID" value="KAK5084230.1"/>
    <property type="molecule type" value="Genomic_DNA"/>
</dbReference>
<gene>
    <name evidence="7" type="ORF">LTR05_005306</name>
</gene>
<dbReference type="Proteomes" id="UP001309876">
    <property type="component" value="Unassembled WGS sequence"/>
</dbReference>
<dbReference type="SMART" id="SM00829">
    <property type="entry name" value="PKS_ER"/>
    <property type="match status" value="1"/>
</dbReference>
<comment type="similarity">
    <text evidence="5">Belongs to the zinc-containing alcohol dehydrogenase family.</text>
</comment>
<evidence type="ECO:0000313" key="7">
    <source>
        <dbReference type="EMBL" id="KAK5084230.1"/>
    </source>
</evidence>
<dbReference type="Gene3D" id="3.40.50.720">
    <property type="entry name" value="NAD(P)-binding Rossmann-like Domain"/>
    <property type="match status" value="1"/>
</dbReference>
<organism evidence="7 8">
    <name type="scientific">Lithohypha guttulata</name>
    <dbReference type="NCBI Taxonomy" id="1690604"/>
    <lineage>
        <taxon>Eukaryota</taxon>
        <taxon>Fungi</taxon>
        <taxon>Dikarya</taxon>
        <taxon>Ascomycota</taxon>
        <taxon>Pezizomycotina</taxon>
        <taxon>Eurotiomycetes</taxon>
        <taxon>Chaetothyriomycetidae</taxon>
        <taxon>Chaetothyriales</taxon>
        <taxon>Trichomeriaceae</taxon>
        <taxon>Lithohypha</taxon>
    </lineage>
</organism>
<dbReference type="InterPro" id="IPR047109">
    <property type="entry name" value="CAD-like"/>
</dbReference>
<evidence type="ECO:0000313" key="8">
    <source>
        <dbReference type="Proteomes" id="UP001309876"/>
    </source>
</evidence>
<name>A0AAN7SXJ2_9EURO</name>
<sequence>MPSITAFKGSDEGQIVEASVDKRDLQPDEVLLKITHSGLCGTDVHYKNVPMVLGHEGVGEVQEIGSNVTLLKKGDRAGFGYNHSSCLSCAQCLSGNDIFCPQRQLYGEADLDQGSMASHAVWKESFLFKIPESISSEDAAPLQCGGITVYTALQLYPVKAGERVGVLGVGGLGHLAIQFAAKMGCEVVVFSGSDSKEEEAIKLGAKEFYATKGATELKLKDGKGIDRLLVTSSAQVDWNLYLSVINPRGAVYPLSVSSDDLRMPYMPLILNGIRVQGSVVGSRGIHREMLEFAAAQNIKPIVQLFPMSKQGIEDAFQALEDGKMRYRGVLVAQ</sequence>
<dbReference type="PANTHER" id="PTHR42683">
    <property type="entry name" value="ALDEHYDE REDUCTASE"/>
    <property type="match status" value="1"/>
</dbReference>
<dbReference type="InterPro" id="IPR013149">
    <property type="entry name" value="ADH-like_C"/>
</dbReference>
<dbReference type="InterPro" id="IPR011032">
    <property type="entry name" value="GroES-like_sf"/>
</dbReference>
<dbReference type="InterPro" id="IPR002328">
    <property type="entry name" value="ADH_Zn_CS"/>
</dbReference>
<dbReference type="Gene3D" id="3.90.180.10">
    <property type="entry name" value="Medium-chain alcohol dehydrogenases, catalytic domain"/>
    <property type="match status" value="1"/>
</dbReference>
<dbReference type="InterPro" id="IPR036291">
    <property type="entry name" value="NAD(P)-bd_dom_sf"/>
</dbReference>
<dbReference type="InterPro" id="IPR013154">
    <property type="entry name" value="ADH-like_N"/>
</dbReference>
<keyword evidence="3 5" id="KW-0862">Zinc</keyword>
<evidence type="ECO:0000256" key="4">
    <source>
        <dbReference type="ARBA" id="ARBA00023002"/>
    </source>
</evidence>
<dbReference type="Pfam" id="PF00107">
    <property type="entry name" value="ADH_zinc_N"/>
    <property type="match status" value="1"/>
</dbReference>
<dbReference type="PROSITE" id="PS00059">
    <property type="entry name" value="ADH_ZINC"/>
    <property type="match status" value="1"/>
</dbReference>
<keyword evidence="8" id="KW-1185">Reference proteome</keyword>
<dbReference type="SUPFAM" id="SSF50129">
    <property type="entry name" value="GroES-like"/>
    <property type="match status" value="1"/>
</dbReference>
<evidence type="ECO:0000256" key="5">
    <source>
        <dbReference type="RuleBase" id="RU361277"/>
    </source>
</evidence>
<evidence type="ECO:0000256" key="2">
    <source>
        <dbReference type="ARBA" id="ARBA00022723"/>
    </source>
</evidence>
<dbReference type="SUPFAM" id="SSF51735">
    <property type="entry name" value="NAD(P)-binding Rossmann-fold domains"/>
    <property type="match status" value="1"/>
</dbReference>
<comment type="caution">
    <text evidence="7">The sequence shown here is derived from an EMBL/GenBank/DDBJ whole genome shotgun (WGS) entry which is preliminary data.</text>
</comment>
<dbReference type="FunFam" id="3.40.50.720:FF:000022">
    <property type="entry name" value="Cinnamyl alcohol dehydrogenase"/>
    <property type="match status" value="1"/>
</dbReference>
<evidence type="ECO:0000256" key="3">
    <source>
        <dbReference type="ARBA" id="ARBA00022833"/>
    </source>
</evidence>
<comment type="cofactor">
    <cofactor evidence="1 5">
        <name>Zn(2+)</name>
        <dbReference type="ChEBI" id="CHEBI:29105"/>
    </cofactor>
</comment>
<reference evidence="7 8" key="1">
    <citation type="submission" date="2023-08" db="EMBL/GenBank/DDBJ databases">
        <title>Black Yeasts Isolated from many extreme environments.</title>
        <authorList>
            <person name="Coleine C."/>
            <person name="Stajich J.E."/>
            <person name="Selbmann L."/>
        </authorList>
    </citation>
    <scope>NUCLEOTIDE SEQUENCE [LARGE SCALE GENOMIC DNA]</scope>
    <source>
        <strain evidence="7 8">CCFEE 5910</strain>
    </source>
</reference>
<dbReference type="GO" id="GO:0016616">
    <property type="term" value="F:oxidoreductase activity, acting on the CH-OH group of donors, NAD or NADP as acceptor"/>
    <property type="evidence" value="ECO:0007669"/>
    <property type="project" value="InterPro"/>
</dbReference>
<accession>A0AAN7SXJ2</accession>
<dbReference type="AlphaFoldDB" id="A0AAN7SXJ2"/>
<dbReference type="InterPro" id="IPR029752">
    <property type="entry name" value="D-isomer_DH_CS1"/>
</dbReference>
<dbReference type="CDD" id="cd05283">
    <property type="entry name" value="CAD1"/>
    <property type="match status" value="1"/>
</dbReference>
<protein>
    <recommendedName>
        <fullName evidence="6">Enoyl reductase (ER) domain-containing protein</fullName>
    </recommendedName>
</protein>
<keyword evidence="2 5" id="KW-0479">Metal-binding</keyword>
<proteinExistence type="inferred from homology"/>
<dbReference type="Pfam" id="PF08240">
    <property type="entry name" value="ADH_N"/>
    <property type="match status" value="1"/>
</dbReference>
<evidence type="ECO:0000259" key="6">
    <source>
        <dbReference type="SMART" id="SM00829"/>
    </source>
</evidence>
<dbReference type="InterPro" id="IPR020843">
    <property type="entry name" value="ER"/>
</dbReference>